<dbReference type="Proteomes" id="UP001501577">
    <property type="component" value="Unassembled WGS sequence"/>
</dbReference>
<dbReference type="Gene3D" id="3.40.50.1700">
    <property type="entry name" value="Glycoside hydrolase family 3 C-terminal domain"/>
    <property type="match status" value="1"/>
</dbReference>
<keyword evidence="12" id="KW-1185">Reference proteome</keyword>
<sequence>MWKKGLFLLAASFLLSACESTKENTKENTSAQEQDGTGNVEEKSDGSTDFGVVKNPGNGPNISYSLDSDIEILTEEDGDETYYFKDLNGNGELDSFEDWRESSETRAKAFVEELSMDQIAGLMLFSSHERDQSKGLTDDQKDYLKNDDLRNVLHAGPNNVEDSVQWTNQMQSFAESLGTKEKPIIPVNISSDPRSTAGESAAYNSEGDISRWPSNLGMAATFSPKIVGQFAKMSSQEYRGLGITEALGPQIDLASEPRWLRVEGTFGEGSSLAADLAEAYVNNSQSSFDKDGNDLGWGNDSITTQIKHFPGDGPGEGGREAHLFQGKFGVYPGDNLKEHLKVFIDGGLNLSGKTKEASSVMTSYSIQTDKKGKPLFGDKYVGTAYNGDVVNILRKDNNYNGKLVTDWGVTGDNSEEVGYGEKFMGSGFGMEDASEEQRHFEILKAGIDMFGGNNDKEPVLEAYKMWEEKHKAGNLKQSAEDRFKESGERIVKSMFDLGLFEDPYVDMDDSKENVGSKDKVDAGYKAQLNSVVMLKNKENTIAPTDDMDEYKDKVVYIPSTMRNPHESSIGDAEPFRGPSMDIEVAEKYFGKVITDKEIKDDQGNITDYEQPDNLDDVDLVIAGMASPDNGEVFSFAGVKEDSKTFYPLSLQYRPYTADGKNVRKESIAGNIEEDGSKQNRSYYGETSDIANEYDLDAVLNAAKLAEKADHDIPVVVAMDAKNPVIMSEFEDKVDAIVVGFGISDNALFDVILGSHEPKGLLPMQFPKDMNTVEEQFEDVPKDMVPYKDSEGNKYDYGYGLDYDGVIKDKRTEEYVK</sequence>
<dbReference type="InterPro" id="IPR036962">
    <property type="entry name" value="Glyco_hydro_3_N_sf"/>
</dbReference>
<dbReference type="PANTHER" id="PTHR30620">
    <property type="entry name" value="PERIPLASMIC BETA-GLUCOSIDASE-RELATED"/>
    <property type="match status" value="1"/>
</dbReference>
<comment type="caution">
    <text evidence="11">The sequence shown here is derived from an EMBL/GenBank/DDBJ whole genome shotgun (WGS) entry which is preliminary data.</text>
</comment>
<keyword evidence="5" id="KW-0378">Hydrolase</keyword>
<evidence type="ECO:0000256" key="8">
    <source>
        <dbReference type="SAM" id="SignalP"/>
    </source>
</evidence>
<organism evidence="11 12">
    <name type="scientific">Tetragenococcus solitarius</name>
    <dbReference type="NCBI Taxonomy" id="71453"/>
    <lineage>
        <taxon>Bacteria</taxon>
        <taxon>Bacillati</taxon>
        <taxon>Bacillota</taxon>
        <taxon>Bacilli</taxon>
        <taxon>Lactobacillales</taxon>
        <taxon>Enterococcaceae</taxon>
        <taxon>Tetragenococcus</taxon>
    </lineage>
</organism>
<evidence type="ECO:0000256" key="6">
    <source>
        <dbReference type="ARBA" id="ARBA00023295"/>
    </source>
</evidence>
<protein>
    <recommendedName>
        <fullName evidence="3">beta-glucosidase</fullName>
        <ecNumber evidence="3">3.2.1.21</ecNumber>
    </recommendedName>
</protein>
<proteinExistence type="inferred from homology"/>
<evidence type="ECO:0000256" key="3">
    <source>
        <dbReference type="ARBA" id="ARBA00012744"/>
    </source>
</evidence>
<evidence type="ECO:0000256" key="5">
    <source>
        <dbReference type="ARBA" id="ARBA00022801"/>
    </source>
</evidence>
<evidence type="ECO:0000256" key="7">
    <source>
        <dbReference type="SAM" id="MobiDB-lite"/>
    </source>
</evidence>
<dbReference type="InterPro" id="IPR051915">
    <property type="entry name" value="Cellulose_Degrad_GH3"/>
</dbReference>
<evidence type="ECO:0000313" key="12">
    <source>
        <dbReference type="Proteomes" id="UP001501577"/>
    </source>
</evidence>
<dbReference type="RefSeq" id="WP_068710137.1">
    <property type="nucleotide sequence ID" value="NZ_BAAAXQ010000053.1"/>
</dbReference>
<dbReference type="InterPro" id="IPR017853">
    <property type="entry name" value="GH"/>
</dbReference>
<feature type="domain" description="Glycoside hydrolase family 3 C-terminal" evidence="10">
    <location>
        <begin position="684"/>
        <end position="802"/>
    </location>
</feature>
<dbReference type="Pfam" id="PF00933">
    <property type="entry name" value="Glyco_hydro_3"/>
    <property type="match status" value="1"/>
</dbReference>
<dbReference type="EC" id="3.2.1.21" evidence="3"/>
<feature type="domain" description="Glycoside hydrolase family 3 N-terminal" evidence="9">
    <location>
        <begin position="137"/>
        <end position="490"/>
    </location>
</feature>
<evidence type="ECO:0000256" key="2">
    <source>
        <dbReference type="ARBA" id="ARBA00005336"/>
    </source>
</evidence>
<gene>
    <name evidence="11" type="ORF">GCM10019998_15410</name>
</gene>
<evidence type="ECO:0000256" key="4">
    <source>
        <dbReference type="ARBA" id="ARBA00022729"/>
    </source>
</evidence>
<feature type="chain" id="PRO_5046531027" description="beta-glucosidase" evidence="8">
    <location>
        <begin position="18"/>
        <end position="816"/>
    </location>
</feature>
<comment type="similarity">
    <text evidence="2">Belongs to the glycosyl hydrolase 3 family.</text>
</comment>
<keyword evidence="6" id="KW-0326">Glycosidase</keyword>
<reference evidence="11 12" key="1">
    <citation type="journal article" date="2019" name="Int. J. Syst. Evol. Microbiol.">
        <title>The Global Catalogue of Microorganisms (GCM) 10K type strain sequencing project: providing services to taxonomists for standard genome sequencing and annotation.</title>
        <authorList>
            <consortium name="The Broad Institute Genomics Platform"/>
            <consortium name="The Broad Institute Genome Sequencing Center for Infectious Disease"/>
            <person name="Wu L."/>
            <person name="Ma J."/>
        </authorList>
    </citation>
    <scope>NUCLEOTIDE SEQUENCE [LARGE SCALE GENOMIC DNA]</scope>
    <source>
        <strain evidence="11 12">JCM 8736</strain>
    </source>
</reference>
<evidence type="ECO:0000259" key="9">
    <source>
        <dbReference type="Pfam" id="PF00933"/>
    </source>
</evidence>
<dbReference type="EMBL" id="BAAAXQ010000053">
    <property type="protein sequence ID" value="GAA3020017.1"/>
    <property type="molecule type" value="Genomic_DNA"/>
</dbReference>
<dbReference type="Pfam" id="PF01915">
    <property type="entry name" value="Glyco_hydro_3_C"/>
    <property type="match status" value="1"/>
</dbReference>
<dbReference type="InterPro" id="IPR001764">
    <property type="entry name" value="Glyco_hydro_3_N"/>
</dbReference>
<name>A0ABN3Y5Q7_9ENTE</name>
<feature type="signal peptide" evidence="8">
    <location>
        <begin position="1"/>
        <end position="17"/>
    </location>
</feature>
<accession>A0ABN3Y5Q7</accession>
<dbReference type="SUPFAM" id="SSF51445">
    <property type="entry name" value="(Trans)glycosidases"/>
    <property type="match status" value="1"/>
</dbReference>
<feature type="region of interest" description="Disordered" evidence="7">
    <location>
        <begin position="23"/>
        <end position="61"/>
    </location>
</feature>
<dbReference type="SUPFAM" id="SSF52279">
    <property type="entry name" value="Beta-D-glucan exohydrolase, C-terminal domain"/>
    <property type="match status" value="1"/>
</dbReference>
<dbReference type="PRINTS" id="PR00133">
    <property type="entry name" value="GLHYDRLASE3"/>
</dbReference>
<dbReference type="PROSITE" id="PS51257">
    <property type="entry name" value="PROKAR_LIPOPROTEIN"/>
    <property type="match status" value="1"/>
</dbReference>
<comment type="catalytic activity">
    <reaction evidence="1">
        <text>Hydrolysis of terminal, non-reducing beta-D-glucosyl residues with release of beta-D-glucose.</text>
        <dbReference type="EC" id="3.2.1.21"/>
    </reaction>
</comment>
<dbReference type="InterPro" id="IPR002772">
    <property type="entry name" value="Glyco_hydro_3_C"/>
</dbReference>
<dbReference type="InterPro" id="IPR036881">
    <property type="entry name" value="Glyco_hydro_3_C_sf"/>
</dbReference>
<feature type="compositionally biased region" description="Polar residues" evidence="7">
    <location>
        <begin position="27"/>
        <end position="37"/>
    </location>
</feature>
<keyword evidence="4 8" id="KW-0732">Signal</keyword>
<evidence type="ECO:0000313" key="11">
    <source>
        <dbReference type="EMBL" id="GAA3020017.1"/>
    </source>
</evidence>
<evidence type="ECO:0000259" key="10">
    <source>
        <dbReference type="Pfam" id="PF01915"/>
    </source>
</evidence>
<dbReference type="PANTHER" id="PTHR30620:SF16">
    <property type="entry name" value="LYSOSOMAL BETA GLUCOSIDASE"/>
    <property type="match status" value="1"/>
</dbReference>
<evidence type="ECO:0000256" key="1">
    <source>
        <dbReference type="ARBA" id="ARBA00000448"/>
    </source>
</evidence>
<dbReference type="Gene3D" id="3.20.20.300">
    <property type="entry name" value="Glycoside hydrolase, family 3, N-terminal domain"/>
    <property type="match status" value="1"/>
</dbReference>